<dbReference type="InterPro" id="IPR004240">
    <property type="entry name" value="EMP70"/>
</dbReference>
<evidence type="ECO:0000256" key="3">
    <source>
        <dbReference type="ARBA" id="ARBA00022692"/>
    </source>
</evidence>
<feature type="signal peptide" evidence="7">
    <location>
        <begin position="1"/>
        <end position="22"/>
    </location>
</feature>
<feature type="transmembrane region" description="Helical" evidence="7">
    <location>
        <begin position="282"/>
        <end position="304"/>
    </location>
</feature>
<evidence type="ECO:0000313" key="9">
    <source>
        <dbReference type="EMBL" id="CAD9250784.1"/>
    </source>
</evidence>
<name>A0A6U4EX29_9STRA</name>
<dbReference type="GO" id="GO:0072657">
    <property type="term" value="P:protein localization to membrane"/>
    <property type="evidence" value="ECO:0007669"/>
    <property type="project" value="TreeGrafter"/>
</dbReference>
<dbReference type="EMBL" id="HBGJ01014338">
    <property type="protein sequence ID" value="CAD9250783.1"/>
    <property type="molecule type" value="Transcribed_RNA"/>
</dbReference>
<dbReference type="Pfam" id="PF02990">
    <property type="entry name" value="EMP70"/>
    <property type="match status" value="1"/>
</dbReference>
<keyword evidence="6 7" id="KW-0472">Membrane</keyword>
<keyword evidence="3 7" id="KW-0812">Transmembrane</keyword>
<reference evidence="9" key="1">
    <citation type="submission" date="2021-01" db="EMBL/GenBank/DDBJ databases">
        <authorList>
            <person name="Corre E."/>
            <person name="Pelletier E."/>
            <person name="Niang G."/>
            <person name="Scheremetjew M."/>
            <person name="Finn R."/>
            <person name="Kale V."/>
            <person name="Holt S."/>
            <person name="Cochrane G."/>
            <person name="Meng A."/>
            <person name="Brown T."/>
            <person name="Cohen L."/>
        </authorList>
    </citation>
    <scope>NUCLEOTIDE SEQUENCE</scope>
    <source>
        <strain evidence="9">CCMP2877</strain>
    </source>
</reference>
<gene>
    <name evidence="8" type="ORF">PPAR1163_LOCUS9144</name>
    <name evidence="9" type="ORF">PPAR1163_LOCUS9145</name>
</gene>
<feature type="chain" id="PRO_5035956805" description="Transmembrane 9 superfamily member" evidence="7">
    <location>
        <begin position="23"/>
        <end position="641"/>
    </location>
</feature>
<dbReference type="PANTHER" id="PTHR10766">
    <property type="entry name" value="TRANSMEMBRANE 9 SUPERFAMILY PROTEIN"/>
    <property type="match status" value="1"/>
</dbReference>
<evidence type="ECO:0000256" key="4">
    <source>
        <dbReference type="ARBA" id="ARBA00022729"/>
    </source>
</evidence>
<feature type="transmembrane region" description="Helical" evidence="7">
    <location>
        <begin position="375"/>
        <end position="396"/>
    </location>
</feature>
<feature type="transmembrane region" description="Helical" evidence="7">
    <location>
        <begin position="602"/>
        <end position="631"/>
    </location>
</feature>
<evidence type="ECO:0000256" key="2">
    <source>
        <dbReference type="ARBA" id="ARBA00005227"/>
    </source>
</evidence>
<comment type="subcellular location">
    <subcellularLocation>
        <location evidence="1">Membrane</location>
        <topology evidence="1">Multi-pass membrane protein</topology>
    </subcellularLocation>
</comment>
<feature type="transmembrane region" description="Helical" evidence="7">
    <location>
        <begin position="529"/>
        <end position="559"/>
    </location>
</feature>
<dbReference type="GO" id="GO:0005737">
    <property type="term" value="C:cytoplasm"/>
    <property type="evidence" value="ECO:0007669"/>
    <property type="project" value="UniProtKB-ARBA"/>
</dbReference>
<feature type="transmembrane region" description="Helical" evidence="7">
    <location>
        <begin position="341"/>
        <end position="369"/>
    </location>
</feature>
<feature type="transmembrane region" description="Helical" evidence="7">
    <location>
        <begin position="494"/>
        <end position="523"/>
    </location>
</feature>
<dbReference type="EMBL" id="HBGJ01014339">
    <property type="protein sequence ID" value="CAD9250784.1"/>
    <property type="molecule type" value="Transcribed_RNA"/>
</dbReference>
<proteinExistence type="inferred from homology"/>
<feature type="transmembrane region" description="Helical" evidence="7">
    <location>
        <begin position="408"/>
        <end position="430"/>
    </location>
</feature>
<keyword evidence="4 7" id="KW-0732">Signal</keyword>
<keyword evidence="5 7" id="KW-1133">Transmembrane helix</keyword>
<feature type="transmembrane region" description="Helical" evidence="7">
    <location>
        <begin position="442"/>
        <end position="465"/>
    </location>
</feature>
<dbReference type="AlphaFoldDB" id="A0A6U4EX29"/>
<sequence length="641" mass="71971">MAPPARLTALLVAASGLTACNGAISLPGVVPKVYGERATVNIEANKLMSTKTQTPYDYYSLPYCRSRVHESSENLGQRLAGDKMESSGYKVHMRVPKACAILCKKKIGKKDAAKFRSFIDDDYRVSMIADTLPVTMQMNNDVNPDEPWSVRGFPVGFTIGGKKNYYLYNHLRFNIYYNEDPAMQRADVPGMGQQSHIVGFEVVPMSIKHDYATTADFDPETTVLSTCNEMNHAVNRMETLLSIDEATEVVFTYDVAWHQSSLHWTERWDVYLKFGPDDQVHWFSIINSALVTVFLAAMVAMILIRALRRDIAAYNEDADEEDSGWKLMHTEVFRPPTHGKVAFSAIVGTGIQLTLMIFATLAVAIFGIVSPAHRGYLVTSLLLFYALLGAVAGYYSARTYKMFRGTNWRLATLLTAVAFPGLCFICFFMVDVALAAQGSSAAVPALTWFTLIGMWFCVSMPLVFAGSYSGYRKDLVELPCRVNLIARKIPEQPWYFQPAIVMAMGGILPFGAVSVELFFLMSAMWLNQLYYIFGFLMMTMIILVVTCAELSIVVCYFQLCSANHRWWWTSVTTPGASSIYVLLFSMWYYFRETDISDGVPTFIYVTYMLLLSVIFFLITGTSGYLASLWFVKKIFGSIKVD</sequence>
<protein>
    <recommendedName>
        <fullName evidence="7">Transmembrane 9 superfamily member</fullName>
    </recommendedName>
</protein>
<comment type="similarity">
    <text evidence="2 7">Belongs to the nonaspanin (TM9SF) (TC 9.A.2) family.</text>
</comment>
<feature type="transmembrane region" description="Helical" evidence="7">
    <location>
        <begin position="566"/>
        <end position="590"/>
    </location>
</feature>
<evidence type="ECO:0000313" key="8">
    <source>
        <dbReference type="EMBL" id="CAD9250783.1"/>
    </source>
</evidence>
<evidence type="ECO:0000256" key="5">
    <source>
        <dbReference type="ARBA" id="ARBA00022989"/>
    </source>
</evidence>
<dbReference type="PROSITE" id="PS51257">
    <property type="entry name" value="PROKAR_LIPOPROTEIN"/>
    <property type="match status" value="1"/>
</dbReference>
<organism evidence="9">
    <name type="scientific">Phaeomonas parva</name>
    <dbReference type="NCBI Taxonomy" id="124430"/>
    <lineage>
        <taxon>Eukaryota</taxon>
        <taxon>Sar</taxon>
        <taxon>Stramenopiles</taxon>
        <taxon>Ochrophyta</taxon>
        <taxon>Pinguiophyceae</taxon>
        <taxon>Pinguiochrysidales</taxon>
        <taxon>Pinguiochrysidaceae</taxon>
        <taxon>Phaeomonas</taxon>
    </lineage>
</organism>
<dbReference type="PANTHER" id="PTHR10766:SF111">
    <property type="entry name" value="TRANSMEMBRANE 9 SUPERFAMILY MEMBER 2"/>
    <property type="match status" value="1"/>
</dbReference>
<evidence type="ECO:0000256" key="7">
    <source>
        <dbReference type="RuleBase" id="RU363079"/>
    </source>
</evidence>
<evidence type="ECO:0000256" key="1">
    <source>
        <dbReference type="ARBA" id="ARBA00004141"/>
    </source>
</evidence>
<dbReference type="GO" id="GO:0016020">
    <property type="term" value="C:membrane"/>
    <property type="evidence" value="ECO:0007669"/>
    <property type="project" value="UniProtKB-SubCell"/>
</dbReference>
<evidence type="ECO:0000256" key="6">
    <source>
        <dbReference type="ARBA" id="ARBA00023136"/>
    </source>
</evidence>
<accession>A0A6U4EX29</accession>